<dbReference type="Proteomes" id="UP000594454">
    <property type="component" value="Chromosome 3"/>
</dbReference>
<dbReference type="PANTHER" id="PTHR24292:SF100">
    <property type="entry name" value="CYTOCHROME P450 6A16, ISOFORM B-RELATED"/>
    <property type="match status" value="1"/>
</dbReference>
<comment type="cofactor">
    <cofactor evidence="1 13">
        <name>heme</name>
        <dbReference type="ChEBI" id="CHEBI:30413"/>
    </cofactor>
</comment>
<dbReference type="PANTHER" id="PTHR24292">
    <property type="entry name" value="CYTOCHROME P450"/>
    <property type="match status" value="1"/>
</dbReference>
<evidence type="ECO:0008006" key="18">
    <source>
        <dbReference type="Google" id="ProtNLM"/>
    </source>
</evidence>
<keyword evidence="10 13" id="KW-0408">Iron</keyword>
<keyword evidence="15" id="KW-1133">Transmembrane helix</keyword>
<keyword evidence="15" id="KW-0812">Transmembrane</keyword>
<dbReference type="InterPro" id="IPR050476">
    <property type="entry name" value="Insect_CytP450_Detox"/>
</dbReference>
<protein>
    <recommendedName>
        <fullName evidence="18">Cytochrome P450</fullName>
    </recommendedName>
</protein>
<dbReference type="Pfam" id="PF00067">
    <property type="entry name" value="p450"/>
    <property type="match status" value="1"/>
</dbReference>
<keyword evidence="6 13" id="KW-0479">Metal-binding</keyword>
<organism evidence="16 17">
    <name type="scientific">Hermetia illucens</name>
    <name type="common">Black soldier fly</name>
    <dbReference type="NCBI Taxonomy" id="343691"/>
    <lineage>
        <taxon>Eukaryota</taxon>
        <taxon>Metazoa</taxon>
        <taxon>Ecdysozoa</taxon>
        <taxon>Arthropoda</taxon>
        <taxon>Hexapoda</taxon>
        <taxon>Insecta</taxon>
        <taxon>Pterygota</taxon>
        <taxon>Neoptera</taxon>
        <taxon>Endopterygota</taxon>
        <taxon>Diptera</taxon>
        <taxon>Brachycera</taxon>
        <taxon>Stratiomyomorpha</taxon>
        <taxon>Stratiomyidae</taxon>
        <taxon>Hermetiinae</taxon>
        <taxon>Hermetia</taxon>
    </lineage>
</organism>
<evidence type="ECO:0000256" key="9">
    <source>
        <dbReference type="ARBA" id="ARBA00023002"/>
    </source>
</evidence>
<evidence type="ECO:0000256" key="13">
    <source>
        <dbReference type="PIRSR" id="PIRSR602401-1"/>
    </source>
</evidence>
<evidence type="ECO:0000256" key="8">
    <source>
        <dbReference type="ARBA" id="ARBA00022848"/>
    </source>
</evidence>
<evidence type="ECO:0000256" key="15">
    <source>
        <dbReference type="SAM" id="Phobius"/>
    </source>
</evidence>
<dbReference type="OMA" id="GHIMREL"/>
<dbReference type="EMBL" id="LR899011">
    <property type="protein sequence ID" value="CAD7083741.1"/>
    <property type="molecule type" value="Genomic_DNA"/>
</dbReference>
<dbReference type="GO" id="GO:0004497">
    <property type="term" value="F:monooxygenase activity"/>
    <property type="evidence" value="ECO:0007669"/>
    <property type="project" value="UniProtKB-KW"/>
</dbReference>
<dbReference type="CDD" id="cd11056">
    <property type="entry name" value="CYP6-like"/>
    <property type="match status" value="1"/>
</dbReference>
<dbReference type="GO" id="GO:0005506">
    <property type="term" value="F:iron ion binding"/>
    <property type="evidence" value="ECO:0007669"/>
    <property type="project" value="InterPro"/>
</dbReference>
<comment type="subcellular location">
    <subcellularLocation>
        <location evidence="3">Endoplasmic reticulum membrane</location>
        <topology evidence="3">Peripheral membrane protein</topology>
    </subcellularLocation>
    <subcellularLocation>
        <location evidence="2">Microsome membrane</location>
        <topology evidence="2">Peripheral membrane protein</topology>
    </subcellularLocation>
</comment>
<keyword evidence="9 14" id="KW-0560">Oxidoreductase</keyword>
<sequence length="496" mass="57340">MDTVVILASGLSIILVAILWVQKKFDYWRKLGIPYEEPHFFYGNLKGVGQYDHDGLLTQKFYKKHKGKGPVVGVYFFLKPVAILLDINIIKDILIKDFPIFHDRGIFYNERDDPLSAHLVNLSGDKWKELRNKFSPTFSSGKMKMMFSTMLEVAVKLEKKIDQVCRSGKELDIKMLMALFTVDVIGSCAFGLKTNSLEDENNEFFHIGVSVFDKPRHGTRVMFVLHVFREYARKLRIKLFRDEVTKFYSSIVRRTIDYRLANNEERNDFMQLLIELHTKKGKDNLPFNDIVAQAFVFHIAGFETSSATLQFCFYELASNPDIQDKLRHHINEVLEKHDGKLTYEAVMDMKYLDQVINETLRKYPPFGLLFRETSQDYKIPGTDCILHKGTSLYIPIYAIHHDPEFYPNPSKFNPDNFSEEAVKNRHSFAFIPFGAGPRTCIGARFGATQVKIGVITALRRFKYTLSPRTKQPIKLLTKFFIAQPEGGIWLNITPIN</sequence>
<dbReference type="PRINTS" id="PR00463">
    <property type="entry name" value="EP450I"/>
</dbReference>
<dbReference type="GO" id="GO:0020037">
    <property type="term" value="F:heme binding"/>
    <property type="evidence" value="ECO:0007669"/>
    <property type="project" value="InterPro"/>
</dbReference>
<dbReference type="InterPro" id="IPR036396">
    <property type="entry name" value="Cyt_P450_sf"/>
</dbReference>
<evidence type="ECO:0000256" key="11">
    <source>
        <dbReference type="ARBA" id="ARBA00023033"/>
    </source>
</evidence>
<keyword evidence="12 15" id="KW-0472">Membrane</keyword>
<keyword evidence="11 14" id="KW-0503">Monooxygenase</keyword>
<gene>
    <name evidence="16" type="ORF">HERILL_LOCUS6677</name>
</gene>
<name>A0A7R8UMV9_HERIL</name>
<feature type="binding site" description="axial binding residue" evidence="13">
    <location>
        <position position="440"/>
    </location>
    <ligand>
        <name>heme</name>
        <dbReference type="ChEBI" id="CHEBI:30413"/>
    </ligand>
    <ligandPart>
        <name>Fe</name>
        <dbReference type="ChEBI" id="CHEBI:18248"/>
    </ligandPart>
</feature>
<dbReference type="InterPro" id="IPR002401">
    <property type="entry name" value="Cyt_P450_E_grp-I"/>
</dbReference>
<proteinExistence type="inferred from homology"/>
<keyword evidence="7" id="KW-0256">Endoplasmic reticulum</keyword>
<keyword evidence="17" id="KW-1185">Reference proteome</keyword>
<dbReference type="OrthoDB" id="2789670at2759"/>
<evidence type="ECO:0000256" key="4">
    <source>
        <dbReference type="ARBA" id="ARBA00010617"/>
    </source>
</evidence>
<dbReference type="FunFam" id="1.10.630.10:FF:000042">
    <property type="entry name" value="Cytochrome P450"/>
    <property type="match status" value="1"/>
</dbReference>
<keyword evidence="5 13" id="KW-0349">Heme</keyword>
<dbReference type="SUPFAM" id="SSF48264">
    <property type="entry name" value="Cytochrome P450"/>
    <property type="match status" value="1"/>
</dbReference>
<feature type="transmembrane region" description="Helical" evidence="15">
    <location>
        <begin position="6"/>
        <end position="22"/>
    </location>
</feature>
<accession>A0A7R8UMV9</accession>
<evidence type="ECO:0000256" key="12">
    <source>
        <dbReference type="ARBA" id="ARBA00023136"/>
    </source>
</evidence>
<dbReference type="GO" id="GO:0005789">
    <property type="term" value="C:endoplasmic reticulum membrane"/>
    <property type="evidence" value="ECO:0007669"/>
    <property type="project" value="UniProtKB-SubCell"/>
</dbReference>
<dbReference type="GO" id="GO:0016705">
    <property type="term" value="F:oxidoreductase activity, acting on paired donors, with incorporation or reduction of molecular oxygen"/>
    <property type="evidence" value="ECO:0007669"/>
    <property type="project" value="InterPro"/>
</dbReference>
<evidence type="ECO:0000256" key="2">
    <source>
        <dbReference type="ARBA" id="ARBA00004174"/>
    </source>
</evidence>
<keyword evidence="8" id="KW-0492">Microsome</keyword>
<evidence type="ECO:0000313" key="17">
    <source>
        <dbReference type="Proteomes" id="UP000594454"/>
    </source>
</evidence>
<comment type="similarity">
    <text evidence="4 14">Belongs to the cytochrome P450 family.</text>
</comment>
<dbReference type="InterPro" id="IPR001128">
    <property type="entry name" value="Cyt_P450"/>
</dbReference>
<evidence type="ECO:0000256" key="6">
    <source>
        <dbReference type="ARBA" id="ARBA00022723"/>
    </source>
</evidence>
<dbReference type="PROSITE" id="PS00086">
    <property type="entry name" value="CYTOCHROME_P450"/>
    <property type="match status" value="1"/>
</dbReference>
<evidence type="ECO:0000256" key="14">
    <source>
        <dbReference type="RuleBase" id="RU000461"/>
    </source>
</evidence>
<reference evidence="16 17" key="1">
    <citation type="submission" date="2020-11" db="EMBL/GenBank/DDBJ databases">
        <authorList>
            <person name="Wallbank WR R."/>
            <person name="Pardo Diaz C."/>
            <person name="Kozak K."/>
            <person name="Martin S."/>
            <person name="Jiggins C."/>
            <person name="Moest M."/>
            <person name="Warren A I."/>
            <person name="Generalovic N T."/>
            <person name="Byers J.R.P. K."/>
            <person name="Montejo-Kovacevich G."/>
            <person name="Yen C E."/>
        </authorList>
    </citation>
    <scope>NUCLEOTIDE SEQUENCE [LARGE SCALE GENOMIC DNA]</scope>
</reference>
<dbReference type="InParanoid" id="A0A7R8UMV9"/>
<dbReference type="InterPro" id="IPR017972">
    <property type="entry name" value="Cyt_P450_CS"/>
</dbReference>
<dbReference type="FunCoup" id="A0A7R8UMV9">
    <property type="interactions" value="41"/>
</dbReference>
<evidence type="ECO:0000256" key="5">
    <source>
        <dbReference type="ARBA" id="ARBA00022617"/>
    </source>
</evidence>
<dbReference type="Gene3D" id="1.10.630.10">
    <property type="entry name" value="Cytochrome P450"/>
    <property type="match status" value="1"/>
</dbReference>
<evidence type="ECO:0000256" key="7">
    <source>
        <dbReference type="ARBA" id="ARBA00022824"/>
    </source>
</evidence>
<dbReference type="PRINTS" id="PR00385">
    <property type="entry name" value="P450"/>
</dbReference>
<evidence type="ECO:0000256" key="1">
    <source>
        <dbReference type="ARBA" id="ARBA00001971"/>
    </source>
</evidence>
<dbReference type="AlphaFoldDB" id="A0A7R8UMV9"/>
<evidence type="ECO:0000313" key="16">
    <source>
        <dbReference type="EMBL" id="CAD7083741.1"/>
    </source>
</evidence>
<evidence type="ECO:0000256" key="3">
    <source>
        <dbReference type="ARBA" id="ARBA00004406"/>
    </source>
</evidence>
<evidence type="ECO:0000256" key="10">
    <source>
        <dbReference type="ARBA" id="ARBA00023004"/>
    </source>
</evidence>